<evidence type="ECO:0000256" key="3">
    <source>
        <dbReference type="ARBA" id="ARBA00022833"/>
    </source>
</evidence>
<feature type="binding site" evidence="4">
    <location>
        <position position="33"/>
    </location>
    <ligand>
        <name>Zn(2+)</name>
        <dbReference type="ChEBI" id="CHEBI:29105"/>
    </ligand>
</feature>
<evidence type="ECO:0000256" key="4">
    <source>
        <dbReference type="PIRSR" id="PIRSR601765-1"/>
    </source>
</evidence>
<dbReference type="SMART" id="SM00947">
    <property type="entry name" value="Pro_CA"/>
    <property type="match status" value="1"/>
</dbReference>
<dbReference type="AlphaFoldDB" id="A0AAD7P365"/>
<comment type="similarity">
    <text evidence="1 5">Belongs to the beta-class carbonic anhydrase family.</text>
</comment>
<comment type="caution">
    <text evidence="6">The sequence shown here is derived from an EMBL/GenBank/DDBJ whole genome shotgun (WGS) entry which is preliminary data.</text>
</comment>
<accession>A0AAD7P365</accession>
<comment type="function">
    <text evidence="5">Reversible hydration of carbon dioxide.</text>
</comment>
<dbReference type="InterPro" id="IPR001765">
    <property type="entry name" value="Carbonic_anhydrase"/>
</dbReference>
<evidence type="ECO:0000256" key="5">
    <source>
        <dbReference type="RuleBase" id="RU003956"/>
    </source>
</evidence>
<dbReference type="InterPro" id="IPR036874">
    <property type="entry name" value="Carbonic_anhydrase_sf"/>
</dbReference>
<evidence type="ECO:0000256" key="2">
    <source>
        <dbReference type="ARBA" id="ARBA00022723"/>
    </source>
</evidence>
<keyword evidence="5" id="KW-0456">Lyase</keyword>
<keyword evidence="3 4" id="KW-0862">Zinc</keyword>
<keyword evidence="7" id="KW-1185">Reference proteome</keyword>
<protein>
    <recommendedName>
        <fullName evidence="5">Carbonic anhydrase</fullName>
        <ecNumber evidence="5">4.2.1.1</ecNumber>
    </recommendedName>
    <alternativeName>
        <fullName evidence="5">Carbonate dehydratase</fullName>
    </alternativeName>
</protein>
<dbReference type="CDD" id="cd03379">
    <property type="entry name" value="beta_CA_cladeD"/>
    <property type="match status" value="1"/>
</dbReference>
<feature type="binding site" evidence="4">
    <location>
        <position position="35"/>
    </location>
    <ligand>
        <name>Zn(2+)</name>
        <dbReference type="ChEBI" id="CHEBI:29105"/>
    </ligand>
</feature>
<reference evidence="6" key="1">
    <citation type="submission" date="2023-03" db="EMBL/GenBank/DDBJ databases">
        <title>Massive genome expansion in bonnet fungi (Mycena s.s.) driven by repeated elements and novel gene families across ecological guilds.</title>
        <authorList>
            <consortium name="Lawrence Berkeley National Laboratory"/>
            <person name="Harder C.B."/>
            <person name="Miyauchi S."/>
            <person name="Viragh M."/>
            <person name="Kuo A."/>
            <person name="Thoen E."/>
            <person name="Andreopoulos B."/>
            <person name="Lu D."/>
            <person name="Skrede I."/>
            <person name="Drula E."/>
            <person name="Henrissat B."/>
            <person name="Morin E."/>
            <person name="Kohler A."/>
            <person name="Barry K."/>
            <person name="LaButti K."/>
            <person name="Morin E."/>
            <person name="Salamov A."/>
            <person name="Lipzen A."/>
            <person name="Mereny Z."/>
            <person name="Hegedus B."/>
            <person name="Baldrian P."/>
            <person name="Stursova M."/>
            <person name="Weitz H."/>
            <person name="Taylor A."/>
            <person name="Grigoriev I.V."/>
            <person name="Nagy L.G."/>
            <person name="Martin F."/>
            <person name="Kauserud H."/>
        </authorList>
    </citation>
    <scope>NUCLEOTIDE SEQUENCE</scope>
    <source>
        <strain evidence="6">CBHHK182m</strain>
    </source>
</reference>
<gene>
    <name evidence="6" type="ORF">B0H16DRAFT_1488298</name>
</gene>
<comment type="catalytic activity">
    <reaction evidence="5">
        <text>hydrogencarbonate + H(+) = CO2 + H2O</text>
        <dbReference type="Rhea" id="RHEA:10748"/>
        <dbReference type="ChEBI" id="CHEBI:15377"/>
        <dbReference type="ChEBI" id="CHEBI:15378"/>
        <dbReference type="ChEBI" id="CHEBI:16526"/>
        <dbReference type="ChEBI" id="CHEBI:17544"/>
        <dbReference type="EC" id="4.2.1.1"/>
    </reaction>
</comment>
<dbReference type="EMBL" id="JARKIB010000001">
    <property type="protein sequence ID" value="KAJ7785865.1"/>
    <property type="molecule type" value="Genomic_DNA"/>
</dbReference>
<feature type="binding site" evidence="4">
    <location>
        <position position="86"/>
    </location>
    <ligand>
        <name>Zn(2+)</name>
        <dbReference type="ChEBI" id="CHEBI:29105"/>
    </ligand>
</feature>
<evidence type="ECO:0000256" key="1">
    <source>
        <dbReference type="ARBA" id="ARBA00006217"/>
    </source>
</evidence>
<feature type="binding site" evidence="4">
    <location>
        <position position="89"/>
    </location>
    <ligand>
        <name>Zn(2+)</name>
        <dbReference type="ChEBI" id="CHEBI:29105"/>
    </ligand>
</feature>
<dbReference type="Gene3D" id="3.40.1050.10">
    <property type="entry name" value="Carbonic anhydrase"/>
    <property type="match status" value="1"/>
</dbReference>
<dbReference type="GO" id="GO:0008270">
    <property type="term" value="F:zinc ion binding"/>
    <property type="evidence" value="ECO:0007669"/>
    <property type="project" value="UniProtKB-UniRule"/>
</dbReference>
<dbReference type="EC" id="4.2.1.1" evidence="5"/>
<dbReference type="PANTHER" id="PTHR43175">
    <property type="entry name" value="CARBONIC ANHYDRASE"/>
    <property type="match status" value="1"/>
</dbReference>
<sequence>MSTEEFLQANEQYAANFNKPDRSLFKNMIIVTCMDPRLNPYEQLGLKFGEAIHIRNAGGSAKEALRSIMVAQHFIGVNGTISIFHHKDCGMSRVTTSQMRDLVKKATPGRDDVAAEVDTIDFHHIVHIEGSVKADVKFLTESPLVLKGTKITGWVYDVDTGKISKVDEAIAVGA</sequence>
<comment type="cofactor">
    <cofactor evidence="4">
        <name>Zn(2+)</name>
        <dbReference type="ChEBI" id="CHEBI:29105"/>
    </cofactor>
    <text evidence="4">Binds 1 zinc ion per subunit.</text>
</comment>
<dbReference type="SUPFAM" id="SSF53056">
    <property type="entry name" value="beta-carbonic anhydrase, cab"/>
    <property type="match status" value="1"/>
</dbReference>
<evidence type="ECO:0000313" key="6">
    <source>
        <dbReference type="EMBL" id="KAJ7785865.1"/>
    </source>
</evidence>
<dbReference type="GO" id="GO:0004089">
    <property type="term" value="F:carbonate dehydratase activity"/>
    <property type="evidence" value="ECO:0007669"/>
    <property type="project" value="UniProtKB-UniRule"/>
</dbReference>
<proteinExistence type="inferred from homology"/>
<dbReference type="Proteomes" id="UP001215598">
    <property type="component" value="Unassembled WGS sequence"/>
</dbReference>
<name>A0AAD7P365_9AGAR</name>
<evidence type="ECO:0000313" key="7">
    <source>
        <dbReference type="Proteomes" id="UP001215598"/>
    </source>
</evidence>
<organism evidence="6 7">
    <name type="scientific">Mycena metata</name>
    <dbReference type="NCBI Taxonomy" id="1033252"/>
    <lineage>
        <taxon>Eukaryota</taxon>
        <taxon>Fungi</taxon>
        <taxon>Dikarya</taxon>
        <taxon>Basidiomycota</taxon>
        <taxon>Agaricomycotina</taxon>
        <taxon>Agaricomycetes</taxon>
        <taxon>Agaricomycetidae</taxon>
        <taxon>Agaricales</taxon>
        <taxon>Marasmiineae</taxon>
        <taxon>Mycenaceae</taxon>
        <taxon>Mycena</taxon>
    </lineage>
</organism>
<keyword evidence="2 4" id="KW-0479">Metal-binding</keyword>
<dbReference type="Pfam" id="PF00484">
    <property type="entry name" value="Pro_CA"/>
    <property type="match status" value="1"/>
</dbReference>
<dbReference type="PANTHER" id="PTHR43175:SF3">
    <property type="entry name" value="CARBON DISULFIDE HYDROLASE"/>
    <property type="match status" value="1"/>
</dbReference>